<comment type="similarity">
    <text evidence="2">Belongs to the Ca(2+):cation antiporter (CaCA) (TC 2.A.19) family. SLC24A subfamily.</text>
</comment>
<keyword evidence="7" id="KW-0862">Zinc</keyword>
<dbReference type="InterPro" id="IPR011989">
    <property type="entry name" value="ARM-like"/>
</dbReference>
<protein>
    <recommendedName>
        <fullName evidence="10">RING-type domain-containing protein</fullName>
    </recommendedName>
</protein>
<dbReference type="GO" id="GO:0008270">
    <property type="term" value="F:zinc ion binding"/>
    <property type="evidence" value="ECO:0007669"/>
    <property type="project" value="UniProtKB-KW"/>
</dbReference>
<keyword evidence="3" id="KW-0050">Antiport</keyword>
<dbReference type="GO" id="GO:0005886">
    <property type="term" value="C:plasma membrane"/>
    <property type="evidence" value="ECO:0007669"/>
    <property type="project" value="TreeGrafter"/>
</dbReference>
<keyword evidence="6 9" id="KW-0472">Membrane</keyword>
<feature type="compositionally biased region" description="Low complexity" evidence="8">
    <location>
        <begin position="1583"/>
        <end position="1624"/>
    </location>
</feature>
<dbReference type="InterPro" id="IPR004481">
    <property type="entry name" value="K/Na/Ca-exchanger"/>
</dbReference>
<feature type="transmembrane region" description="Helical" evidence="9">
    <location>
        <begin position="337"/>
        <end position="364"/>
    </location>
</feature>
<dbReference type="CDD" id="cd16454">
    <property type="entry name" value="RING-H2_PA-TM-RING"/>
    <property type="match status" value="1"/>
</dbReference>
<keyword evidence="4 9" id="KW-0812">Transmembrane</keyword>
<dbReference type="InterPro" id="IPR044880">
    <property type="entry name" value="NCX_ion-bd_dom_sf"/>
</dbReference>
<evidence type="ECO:0000256" key="7">
    <source>
        <dbReference type="PROSITE-ProRule" id="PRU00175"/>
    </source>
</evidence>
<dbReference type="GO" id="GO:0006874">
    <property type="term" value="P:intracellular calcium ion homeostasis"/>
    <property type="evidence" value="ECO:0007669"/>
    <property type="project" value="TreeGrafter"/>
</dbReference>
<dbReference type="Pfam" id="PF13639">
    <property type="entry name" value="zf-RING_2"/>
    <property type="match status" value="1"/>
</dbReference>
<dbReference type="SMART" id="SM01197">
    <property type="entry name" value="FANCL_C"/>
    <property type="match status" value="1"/>
</dbReference>
<comment type="subcellular location">
    <subcellularLocation>
        <location evidence="1">Membrane</location>
        <topology evidence="1">Multi-pass membrane protein</topology>
    </subcellularLocation>
</comment>
<evidence type="ECO:0000256" key="3">
    <source>
        <dbReference type="ARBA" id="ARBA00022449"/>
    </source>
</evidence>
<name>A0A813IGI2_POLGL</name>
<proteinExistence type="inferred from homology"/>
<keyword evidence="3" id="KW-0813">Transport</keyword>
<evidence type="ECO:0000259" key="10">
    <source>
        <dbReference type="PROSITE" id="PS50089"/>
    </source>
</evidence>
<comment type="caution">
    <text evidence="11">The sequence shown here is derived from an EMBL/GenBank/DDBJ whole genome shotgun (WGS) entry which is preliminary data.</text>
</comment>
<dbReference type="SMART" id="SM00184">
    <property type="entry name" value="RING"/>
    <property type="match status" value="1"/>
</dbReference>
<organism evidence="11 12">
    <name type="scientific">Polarella glacialis</name>
    <name type="common">Dinoflagellate</name>
    <dbReference type="NCBI Taxonomy" id="89957"/>
    <lineage>
        <taxon>Eukaryota</taxon>
        <taxon>Sar</taxon>
        <taxon>Alveolata</taxon>
        <taxon>Dinophyceae</taxon>
        <taxon>Suessiales</taxon>
        <taxon>Suessiaceae</taxon>
        <taxon>Polarella</taxon>
    </lineage>
</organism>
<dbReference type="SUPFAM" id="SSF57850">
    <property type="entry name" value="RING/U-box"/>
    <property type="match status" value="1"/>
</dbReference>
<dbReference type="InterPro" id="IPR001841">
    <property type="entry name" value="Znf_RING"/>
</dbReference>
<keyword evidence="7" id="KW-0863">Zinc-finger</keyword>
<dbReference type="Pfam" id="PF01699">
    <property type="entry name" value="Na_Ca_ex"/>
    <property type="match status" value="3"/>
</dbReference>
<dbReference type="GO" id="GO:0008273">
    <property type="term" value="F:calcium, potassium:sodium antiporter activity"/>
    <property type="evidence" value="ECO:0007669"/>
    <property type="project" value="TreeGrafter"/>
</dbReference>
<evidence type="ECO:0000313" key="12">
    <source>
        <dbReference type="Proteomes" id="UP000626109"/>
    </source>
</evidence>
<keyword evidence="5 9" id="KW-1133">Transmembrane helix</keyword>
<dbReference type="Gene3D" id="1.20.1420.30">
    <property type="entry name" value="NCX, central ion-binding region"/>
    <property type="match status" value="2"/>
</dbReference>
<dbReference type="PANTHER" id="PTHR10846:SF8">
    <property type="entry name" value="INNER MEMBRANE PROTEIN YRBG"/>
    <property type="match status" value="1"/>
</dbReference>
<sequence length="1652" mass="178329">MGAGCSLSSLAGELCLSNIDDTWYGKGLELLLLGQAFGGLAAAADHLCNSLETLCDHFDVPEDVGGATFMAFGSAIPELTVNAISTAKAVMSSSSTEPVRQGEAPWYVDPSTLVFAVSRRLRARQLGSDGSQAELGVGAILGSGLIAFLVIPSVCALVSPTELRLKRRPLLRDIIAYAVASVLLLSALRKGRADLSCALSLVGCYVLYLLVVVLGRPIRLRWRRWRRAAPSGREVCLEEPATSSSSVFRARYEKQGCRDNPLESQSLELSELSESFGVQAETMGADQEEASKPDRSWLGSPFAKSASRAVHLSLRPVRAVTTSTCPDCRILARHESLYPVTFFASLSWICLHSFVITAVCGRWVERMQQPNAMGYLGLALVSVGAEVPDMAQAIAVARRGYGSMAVSSCVGSQIVNICCGLGLPWLICALTKQEVVFPGSSSFLQSASACVMLAILAQTAMLLVAVLLSRAPKATLGTWKAVVGLSLYGLALAGLSIVAWLVSVVKLIDHRDFRTESYLYVCQRVDGDFESHGIFYGQLEWTPDGADAAPEVFGEFSKGLRSFESSSLKHGEPMEEQISSSSSSSSSVEASLAHAQEQLEAYRGLRGRRFTVSTTVEHEGGCSICAAELAPGEAALELCCSHVFHSDCLWQWLKKQPTCPLCRCEVIDVEFTVRRLLRDIRGVDCKAGHHHDLLAPLEELGSLARDERFAPVCAQQGFGPLAELGKAQSCPMVRGLILEVFLILSQRSDLLNPAHLGKAVLDDLLTVLQDTLVHERPALRAVSCGLVWNLAVPGPHSEQLRAEMLRFADVLTPLVEDSHQLVAHRAARAVWFLSQSQASAQAMLHKELLGPLLRRVSSQTEAVDEDLDILVRTLTQCLVSASLAQRAQADALRDQMFACLTLWLRSSTRLGPLSSALVLSGNRHPDQADQWMVLYEASGPLRTLLRSSPEAAADVAADHQFEEARAQSIGILWNLALVQDWRKSLADRTLGGLLEIAEEGAGLDAVTRERLVTALWHLSKDSSVAALPLWLTSVAALVLQVELLQGEPQMHGLQLLDNLTQVHRSVVTGRLMPMLWRMVTSEGLAEREEVTVVLTLFLSVSTSSACKEWLRSRSSISELMATLRELCAISSAEIGGNDRAKFAKAQLVGSVWNLAMGNAEPAWKLSLGEAFVQILPQILMDEDEVVVSRACTAAWHLAKLPEVAVLLRDALMLGAVCPPEELLPQVLRRLEEPEKKLHLLGTAAAMCQVPADGSSEAFLRRIALPLLEALGPWELLAQSVLLAPPSSARGPEATEMERLTCSALGFLLMVSGSCSMCSALLEWPPLQEGGSVLSLLCCPTASSSPSHQEALAHVVGICWNVAVAEGGRHCKQLADRALPGLLQVARSRELGHVHDSLTQERLLRALFYICKNRAVAAEPSWLAAAQAVYELVEEAQGEEEQGWGLQLIGDDLFKAHGLQLAQRLMPRLWERLASMANRAQVLANRDLVFVGTEQPKKAHKAQVCCSLLLSFSSAIAKEDWFWSLGDVPATLSSALRNLSRHLETPTATATTPPPTPTTTPPTATRPPTPPTTTTPPTPPTPPTTTTQTPPTTATTATTTTPPTTTTTTPPTTTTTTTTTATFPPQQGLRNARASLVGALWNLALGSSCPHRE</sequence>
<feature type="transmembrane region" description="Helical" evidence="9">
    <location>
        <begin position="404"/>
        <end position="426"/>
    </location>
</feature>
<feature type="compositionally biased region" description="Pro residues" evidence="8">
    <location>
        <begin position="1551"/>
        <end position="1582"/>
    </location>
</feature>
<feature type="transmembrane region" description="Helical" evidence="9">
    <location>
        <begin position="446"/>
        <end position="469"/>
    </location>
</feature>
<dbReference type="InterPro" id="IPR004837">
    <property type="entry name" value="NaCa_Exmemb"/>
</dbReference>
<evidence type="ECO:0000313" key="11">
    <source>
        <dbReference type="EMBL" id="CAE8650155.1"/>
    </source>
</evidence>
<evidence type="ECO:0000256" key="2">
    <source>
        <dbReference type="ARBA" id="ARBA00005364"/>
    </source>
</evidence>
<evidence type="ECO:0000256" key="4">
    <source>
        <dbReference type="ARBA" id="ARBA00022692"/>
    </source>
</evidence>
<keyword evidence="7" id="KW-0479">Metal-binding</keyword>
<dbReference type="GO" id="GO:0005262">
    <property type="term" value="F:calcium channel activity"/>
    <property type="evidence" value="ECO:0007669"/>
    <property type="project" value="TreeGrafter"/>
</dbReference>
<feature type="region of interest" description="Disordered" evidence="8">
    <location>
        <begin position="1543"/>
        <end position="1626"/>
    </location>
</feature>
<dbReference type="PROSITE" id="PS50089">
    <property type="entry name" value="ZF_RING_2"/>
    <property type="match status" value="1"/>
</dbReference>
<evidence type="ECO:0000256" key="6">
    <source>
        <dbReference type="ARBA" id="ARBA00023136"/>
    </source>
</evidence>
<feature type="domain" description="RING-type" evidence="10">
    <location>
        <begin position="622"/>
        <end position="663"/>
    </location>
</feature>
<feature type="transmembrane region" description="Helical" evidence="9">
    <location>
        <begin position="481"/>
        <end position="502"/>
    </location>
</feature>
<feature type="non-terminal residue" evidence="11">
    <location>
        <position position="1652"/>
    </location>
</feature>
<evidence type="ECO:0000256" key="5">
    <source>
        <dbReference type="ARBA" id="ARBA00022989"/>
    </source>
</evidence>
<feature type="transmembrane region" description="Helical" evidence="9">
    <location>
        <begin position="376"/>
        <end position="397"/>
    </location>
</feature>
<dbReference type="Proteomes" id="UP000626109">
    <property type="component" value="Unassembled WGS sequence"/>
</dbReference>
<dbReference type="Gene3D" id="1.25.10.10">
    <property type="entry name" value="Leucine-rich Repeat Variant"/>
    <property type="match status" value="1"/>
</dbReference>
<dbReference type="PRINTS" id="PR01217">
    <property type="entry name" value="PRICHEXTENSN"/>
</dbReference>
<dbReference type="EMBL" id="CAJNNW010008564">
    <property type="protein sequence ID" value="CAE8650155.1"/>
    <property type="molecule type" value="Genomic_DNA"/>
</dbReference>
<evidence type="ECO:0000256" key="8">
    <source>
        <dbReference type="SAM" id="MobiDB-lite"/>
    </source>
</evidence>
<dbReference type="InterPro" id="IPR013083">
    <property type="entry name" value="Znf_RING/FYVE/PHD"/>
</dbReference>
<dbReference type="InterPro" id="IPR016024">
    <property type="entry name" value="ARM-type_fold"/>
</dbReference>
<gene>
    <name evidence="11" type="ORF">PGLA2088_LOCUS8039</name>
</gene>
<evidence type="ECO:0000256" key="9">
    <source>
        <dbReference type="SAM" id="Phobius"/>
    </source>
</evidence>
<accession>A0A813IGI2</accession>
<evidence type="ECO:0000256" key="1">
    <source>
        <dbReference type="ARBA" id="ARBA00004141"/>
    </source>
</evidence>
<dbReference type="PANTHER" id="PTHR10846">
    <property type="entry name" value="SODIUM/POTASSIUM/CALCIUM EXCHANGER"/>
    <property type="match status" value="1"/>
</dbReference>
<feature type="transmembrane region" description="Helical" evidence="9">
    <location>
        <begin position="170"/>
        <end position="188"/>
    </location>
</feature>
<reference evidence="11" key="1">
    <citation type="submission" date="2021-02" db="EMBL/GenBank/DDBJ databases">
        <authorList>
            <person name="Dougan E. K."/>
            <person name="Rhodes N."/>
            <person name="Thang M."/>
            <person name="Chan C."/>
        </authorList>
    </citation>
    <scope>NUCLEOTIDE SEQUENCE</scope>
</reference>
<dbReference type="Gene3D" id="3.30.40.10">
    <property type="entry name" value="Zinc/RING finger domain, C3HC4 (zinc finger)"/>
    <property type="match status" value="1"/>
</dbReference>
<feature type="transmembrane region" description="Helical" evidence="9">
    <location>
        <begin position="135"/>
        <end position="158"/>
    </location>
</feature>
<feature type="transmembrane region" description="Helical" evidence="9">
    <location>
        <begin position="200"/>
        <end position="218"/>
    </location>
</feature>
<dbReference type="SUPFAM" id="SSF48371">
    <property type="entry name" value="ARM repeat"/>
    <property type="match status" value="1"/>
</dbReference>